<evidence type="ECO:0000313" key="5">
    <source>
        <dbReference type="EMBL" id="KAK7111320.1"/>
    </source>
</evidence>
<dbReference type="SUPFAM" id="SSF57414">
    <property type="entry name" value="Hairpin loop containing domain-like"/>
    <property type="match status" value="1"/>
</dbReference>
<dbReference type="AlphaFoldDB" id="A0AAN9GLQ5"/>
<gene>
    <name evidence="5" type="ORF">V1264_010976</name>
</gene>
<evidence type="ECO:0000259" key="4">
    <source>
        <dbReference type="Pfam" id="PF23283"/>
    </source>
</evidence>
<evidence type="ECO:0000256" key="1">
    <source>
        <dbReference type="ARBA" id="ARBA00022729"/>
    </source>
</evidence>
<organism evidence="5 6">
    <name type="scientific">Littorina saxatilis</name>
    <dbReference type="NCBI Taxonomy" id="31220"/>
    <lineage>
        <taxon>Eukaryota</taxon>
        <taxon>Metazoa</taxon>
        <taxon>Spiralia</taxon>
        <taxon>Lophotrochozoa</taxon>
        <taxon>Mollusca</taxon>
        <taxon>Gastropoda</taxon>
        <taxon>Caenogastropoda</taxon>
        <taxon>Littorinimorpha</taxon>
        <taxon>Littorinoidea</taxon>
        <taxon>Littorinidae</taxon>
        <taxon>Littorina</taxon>
    </lineage>
</organism>
<evidence type="ECO:0000256" key="3">
    <source>
        <dbReference type="SAM" id="SignalP"/>
    </source>
</evidence>
<dbReference type="Pfam" id="PF23283">
    <property type="entry name" value="D8C_UMOD"/>
    <property type="match status" value="1"/>
</dbReference>
<proteinExistence type="predicted"/>
<comment type="caution">
    <text evidence="5">The sequence shown here is derived from an EMBL/GenBank/DDBJ whole genome shotgun (WGS) entry which is preliminary data.</text>
</comment>
<keyword evidence="6" id="KW-1185">Reference proteome</keyword>
<feature type="domain" description="UMOD/GP2/OIT3-like D8C" evidence="4">
    <location>
        <begin position="137"/>
        <end position="223"/>
    </location>
</feature>
<feature type="chain" id="PRO_5042945226" description="UMOD/GP2/OIT3-like D8C domain-containing protein" evidence="3">
    <location>
        <begin position="24"/>
        <end position="228"/>
    </location>
</feature>
<evidence type="ECO:0000313" key="6">
    <source>
        <dbReference type="Proteomes" id="UP001374579"/>
    </source>
</evidence>
<keyword evidence="1 3" id="KW-0732">Signal</keyword>
<feature type="signal peptide" evidence="3">
    <location>
        <begin position="1"/>
        <end position="23"/>
    </location>
</feature>
<accession>A0AAN9GLQ5</accession>
<evidence type="ECO:0000256" key="2">
    <source>
        <dbReference type="ARBA" id="ARBA00023157"/>
    </source>
</evidence>
<name>A0AAN9GLQ5_9CAEN</name>
<reference evidence="5 6" key="1">
    <citation type="submission" date="2024-02" db="EMBL/GenBank/DDBJ databases">
        <title>Chromosome-scale genome assembly of the rough periwinkle Littorina saxatilis.</title>
        <authorList>
            <person name="De Jode A."/>
            <person name="Faria R."/>
            <person name="Formenti G."/>
            <person name="Sims Y."/>
            <person name="Smith T.P."/>
            <person name="Tracey A."/>
            <person name="Wood J.M.D."/>
            <person name="Zagrodzka Z.B."/>
            <person name="Johannesson K."/>
            <person name="Butlin R.K."/>
            <person name="Leder E.H."/>
        </authorList>
    </citation>
    <scope>NUCLEOTIDE SEQUENCE [LARGE SCALE GENOMIC DNA]</scope>
    <source>
        <strain evidence="5">Snail1</strain>
        <tissue evidence="5">Muscle</tissue>
    </source>
</reference>
<keyword evidence="2" id="KW-1015">Disulfide bond</keyword>
<dbReference type="InterPro" id="IPR057774">
    <property type="entry name" value="D8C_UMOD/GP2/OIT3-like"/>
</dbReference>
<sequence>MLLLPTMMSTLLMFATGWIVVGARDVTQKETYSSFEDVVVEDDIVFQSSAVSPIHCAVLCQRHGACEAFTFEGEVCSGRRVVWTSNTTVQSAVGARFFVQEIGGSCANYTKLDDVRRDVNSGYHNLCDDDLIPGWHRFLLNGSNAVMPTECVTMTHCGTVIPYRLDLQGAELPAVGQETAARALGAYQGACDIRPEPVTVRNCGAFYLYKLEPTIACDTGYCAKRMST</sequence>
<dbReference type="Proteomes" id="UP001374579">
    <property type="component" value="Unassembled WGS sequence"/>
</dbReference>
<dbReference type="EMBL" id="JBAMIC010000002">
    <property type="protein sequence ID" value="KAK7111320.1"/>
    <property type="molecule type" value="Genomic_DNA"/>
</dbReference>
<protein>
    <recommendedName>
        <fullName evidence="4">UMOD/GP2/OIT3-like D8C domain-containing protein</fullName>
    </recommendedName>
</protein>